<dbReference type="HOGENOM" id="CLU_752406_0_0_1"/>
<reference evidence="2" key="1">
    <citation type="journal article" date="2011" name="Nat. Commun.">
        <title>Effector diversification within compartments of the Leptosphaeria maculans genome affected by Repeat-Induced Point mutations.</title>
        <authorList>
            <person name="Rouxel T."/>
            <person name="Grandaubert J."/>
            <person name="Hane J.K."/>
            <person name="Hoede C."/>
            <person name="van de Wouw A.P."/>
            <person name="Couloux A."/>
            <person name="Dominguez V."/>
            <person name="Anthouard V."/>
            <person name="Bally P."/>
            <person name="Bourras S."/>
            <person name="Cozijnsen A.J."/>
            <person name="Ciuffetti L.M."/>
            <person name="Degrave A."/>
            <person name="Dilmaghani A."/>
            <person name="Duret L."/>
            <person name="Fudal I."/>
            <person name="Goodwin S.B."/>
            <person name="Gout L."/>
            <person name="Glaser N."/>
            <person name="Linglin J."/>
            <person name="Kema G.H.J."/>
            <person name="Lapalu N."/>
            <person name="Lawrence C.B."/>
            <person name="May K."/>
            <person name="Meyer M."/>
            <person name="Ollivier B."/>
            <person name="Poulain J."/>
            <person name="Schoch C.L."/>
            <person name="Simon A."/>
            <person name="Spatafora J.W."/>
            <person name="Stachowiak A."/>
            <person name="Turgeon B.G."/>
            <person name="Tyler B.M."/>
            <person name="Vincent D."/>
            <person name="Weissenbach J."/>
            <person name="Amselem J."/>
            <person name="Quesneville H."/>
            <person name="Oliver R.P."/>
            <person name="Wincker P."/>
            <person name="Balesdent M.-H."/>
            <person name="Howlett B.J."/>
        </authorList>
    </citation>
    <scope>NUCLEOTIDE SEQUENCE [LARGE SCALE GENOMIC DNA]</scope>
    <source>
        <strain evidence="2">JN3 / isolate v23.1.3 / race Av1-4-5-6-7-8</strain>
    </source>
</reference>
<dbReference type="InParanoid" id="E4ZK35"/>
<dbReference type="EMBL" id="FP929072">
    <property type="protein sequence ID" value="CBX91630.1"/>
    <property type="molecule type" value="Genomic_DNA"/>
</dbReference>
<dbReference type="Proteomes" id="UP000002668">
    <property type="component" value="Genome"/>
</dbReference>
<accession>E4ZK35</accession>
<dbReference type="AlphaFoldDB" id="E4ZK35"/>
<sequence length="368" mass="41353">MRFSRLQDGEQRVITSHPFSFLHIRPVQMQKEHKLPNMSCMSLSDPQAQRRRLDLPTFRFKRGIRNPGKWLILHTGIDDVCLHKGNLARELHGGLVVTAVRQASSLALFRELATDNALRVNRRAGFGGASAYDLMQGHCLHRKSIGAPGLYMQWNVGLTGLGAYKKSLDVKANRSGSLRGGDLSLGIGANGRSRKVWILAPIDRQQGSPKACVCIRGDDTGRLEVHDQLISGSIHRQIWSPYLGGTVFTLGFVRTTFTCIWMTDGMHALVTIRRLTIRFGCGSNRCRVDGALRQMEWPFVWGRLSTCHAHMRNGTKGNRQPSVRVREGLGHDGYRYRSRKRFFTRPHPTLLVIAPDSGPMYADVPYDN</sequence>
<proteinExistence type="predicted"/>
<protein>
    <submittedName>
        <fullName evidence="1">Predicted protein</fullName>
    </submittedName>
</protein>
<dbReference type="GeneID" id="13285644"/>
<dbReference type="VEuPathDB" id="FungiDB:LEMA_P071380.1"/>
<keyword evidence="2" id="KW-1185">Reference proteome</keyword>
<evidence type="ECO:0000313" key="2">
    <source>
        <dbReference type="Proteomes" id="UP000002668"/>
    </source>
</evidence>
<gene>
    <name evidence="1" type="ORF">LEMA_P071380.1</name>
</gene>
<evidence type="ECO:0000313" key="1">
    <source>
        <dbReference type="EMBL" id="CBX91630.1"/>
    </source>
</evidence>
<name>E4ZK35_LEPMJ</name>
<organism evidence="2">
    <name type="scientific">Leptosphaeria maculans (strain JN3 / isolate v23.1.3 / race Av1-4-5-6-7-8)</name>
    <name type="common">Blackleg fungus</name>
    <name type="synonym">Phoma lingam</name>
    <dbReference type="NCBI Taxonomy" id="985895"/>
    <lineage>
        <taxon>Eukaryota</taxon>
        <taxon>Fungi</taxon>
        <taxon>Dikarya</taxon>
        <taxon>Ascomycota</taxon>
        <taxon>Pezizomycotina</taxon>
        <taxon>Dothideomycetes</taxon>
        <taxon>Pleosporomycetidae</taxon>
        <taxon>Pleosporales</taxon>
        <taxon>Pleosporineae</taxon>
        <taxon>Leptosphaeriaceae</taxon>
        <taxon>Plenodomus</taxon>
        <taxon>Plenodomus lingam/Leptosphaeria maculans species complex</taxon>
    </lineage>
</organism>